<reference evidence="2" key="2">
    <citation type="journal article" date="2017" name="J. Med. Entomol.">
        <title>Transcriptome Analysis of the Triatoma infestans (Hemiptera: Reduviidae) Integument.</title>
        <authorList>
            <person name="Calderon-Fernandez G.M."/>
            <person name="Moriconi D.E."/>
            <person name="Dulbecco A.B."/>
            <person name="Juarez M.P."/>
        </authorList>
    </citation>
    <scope>NUCLEOTIDE SEQUENCE</scope>
    <source>
        <strain evidence="2">Int1</strain>
        <tissue evidence="2">Integument</tissue>
    </source>
</reference>
<accession>A0A161MGX5</accession>
<sequence length="246" mass="27865">MKSRVKGNIKGAEIALVNLIPELCYLTGLTDTIRADMRAMKEIAQTTRIPPSQRQFALNEFIKNINSNSEVKKVLSSWGLSLANNNIKTTGRVIPPENIYFGNELVHRGTFNADWSRGATTSSVLSPVDLREWAVVCTNRDEKTVDAFVDMYRRCLPQLGIKMNPPQILSIQNDSIQAYMKALQSTQGRKLQIIVIVFPTCRVDKYSAVKKWCCIDYPIPSQVIQTRTIRKPEKLAKCDSENTHYK</sequence>
<dbReference type="PROSITE" id="PS50822">
    <property type="entry name" value="PIWI"/>
    <property type="match status" value="1"/>
</dbReference>
<protein>
    <submittedName>
        <fullName evidence="2">Protein argonaute-3</fullName>
    </submittedName>
</protein>
<proteinExistence type="predicted"/>
<dbReference type="Gene3D" id="3.40.50.2300">
    <property type="match status" value="1"/>
</dbReference>
<dbReference type="InterPro" id="IPR003165">
    <property type="entry name" value="Piwi"/>
</dbReference>
<name>A0A161MGX5_TRIIF</name>
<organism evidence="2">
    <name type="scientific">Triatoma infestans</name>
    <name type="common">Assassin bug</name>
    <dbReference type="NCBI Taxonomy" id="30076"/>
    <lineage>
        <taxon>Eukaryota</taxon>
        <taxon>Metazoa</taxon>
        <taxon>Ecdysozoa</taxon>
        <taxon>Arthropoda</taxon>
        <taxon>Hexapoda</taxon>
        <taxon>Insecta</taxon>
        <taxon>Pterygota</taxon>
        <taxon>Neoptera</taxon>
        <taxon>Paraneoptera</taxon>
        <taxon>Hemiptera</taxon>
        <taxon>Heteroptera</taxon>
        <taxon>Panheteroptera</taxon>
        <taxon>Cimicomorpha</taxon>
        <taxon>Reduviidae</taxon>
        <taxon>Triatominae</taxon>
        <taxon>Triatoma</taxon>
    </lineage>
</organism>
<dbReference type="SUPFAM" id="SSF53098">
    <property type="entry name" value="Ribonuclease H-like"/>
    <property type="match status" value="1"/>
</dbReference>
<dbReference type="PANTHER" id="PTHR22891">
    <property type="entry name" value="EUKARYOTIC TRANSLATION INITIATION FACTOR 2C"/>
    <property type="match status" value="1"/>
</dbReference>
<evidence type="ECO:0000313" key="2">
    <source>
        <dbReference type="EMBL" id="JAS00476.1"/>
    </source>
</evidence>
<dbReference type="SUPFAM" id="SSF101690">
    <property type="entry name" value="PAZ domain"/>
    <property type="match status" value="1"/>
</dbReference>
<reference evidence="2" key="1">
    <citation type="submission" date="2016-04" db="EMBL/GenBank/DDBJ databases">
        <authorList>
            <person name="Calderon-Fernandez G.M.Sr."/>
        </authorList>
    </citation>
    <scope>NUCLEOTIDE SEQUENCE</scope>
    <source>
        <strain evidence="2">Int1</strain>
        <tissue evidence="2">Integument</tissue>
    </source>
</reference>
<dbReference type="InterPro" id="IPR012337">
    <property type="entry name" value="RNaseH-like_sf"/>
</dbReference>
<dbReference type="AlphaFoldDB" id="A0A161MGX5"/>
<evidence type="ECO:0000259" key="1">
    <source>
        <dbReference type="PROSITE" id="PS50822"/>
    </source>
</evidence>
<dbReference type="InterPro" id="IPR036085">
    <property type="entry name" value="PAZ_dom_sf"/>
</dbReference>
<dbReference type="GO" id="GO:0003676">
    <property type="term" value="F:nucleic acid binding"/>
    <property type="evidence" value="ECO:0007669"/>
    <property type="project" value="InterPro"/>
</dbReference>
<feature type="domain" description="Piwi" evidence="1">
    <location>
        <begin position="193"/>
        <end position="246"/>
    </location>
</feature>
<dbReference type="EMBL" id="GEMB01002719">
    <property type="protein sequence ID" value="JAS00476.1"/>
    <property type="molecule type" value="Transcribed_RNA"/>
</dbReference>